<dbReference type="InterPro" id="IPR013216">
    <property type="entry name" value="Methyltransf_11"/>
</dbReference>
<evidence type="ECO:0000259" key="2">
    <source>
        <dbReference type="Pfam" id="PF13649"/>
    </source>
</evidence>
<sequence>MVLQSPLYNAVLVPAARRTMVRTAEANGVPWVKSKQWIEQQGPWSLNEAEASVRVPEYYKAPFHSYEKGNLCWDAAWEVEIASKAVGARNFPEHGSEGEEAFRSAFDSALDSLGACCADGGRILDLGCGSGVSTRRLARRFPRAAAVVGVDLSPHFLAVGRKLLELGSRAHGNGDEHADGELSAAMHAEASALLRDELGAQDAQLCGSRGSWVNPLECDGRVSFIRADAADTGLPCESFDVASLALVIHELPPHATRDIVAEAFRVLRPGGQLWITEMDFSTQGFRKLRANPLLFSLIRATEPYLDQYADYQPQLPDDLLATGFRDICLAAATGRHFALVATKPRDGREGRTEIDDRRLETAKEDTHLNTWEAARM</sequence>
<organism evidence="3">
    <name type="scientific">Chrysotila carterae</name>
    <name type="common">Marine alga</name>
    <name type="synonym">Syracosphaera carterae</name>
    <dbReference type="NCBI Taxonomy" id="13221"/>
    <lineage>
        <taxon>Eukaryota</taxon>
        <taxon>Haptista</taxon>
        <taxon>Haptophyta</taxon>
        <taxon>Prymnesiophyceae</taxon>
        <taxon>Isochrysidales</taxon>
        <taxon>Isochrysidaceae</taxon>
        <taxon>Chrysotila</taxon>
    </lineage>
</organism>
<dbReference type="Gene3D" id="3.40.50.150">
    <property type="entry name" value="Vaccinia Virus protein VP39"/>
    <property type="match status" value="1"/>
</dbReference>
<evidence type="ECO:0008006" key="4">
    <source>
        <dbReference type="Google" id="ProtNLM"/>
    </source>
</evidence>
<feature type="domain" description="Methyltransferase type 11" evidence="1">
    <location>
        <begin position="218"/>
        <end position="275"/>
    </location>
</feature>
<proteinExistence type="predicted"/>
<dbReference type="PANTHER" id="PTHR42912:SF80">
    <property type="entry name" value="METHYLTRANSFERASE DOMAIN-CONTAINING PROTEIN"/>
    <property type="match status" value="1"/>
</dbReference>
<protein>
    <recommendedName>
        <fullName evidence="4">Methyltransferase type 11 domain-containing protein</fullName>
    </recommendedName>
</protein>
<gene>
    <name evidence="3" type="ORF">PCAR00345_LOCUS7542</name>
</gene>
<dbReference type="GO" id="GO:0008757">
    <property type="term" value="F:S-adenosylmethionine-dependent methyltransferase activity"/>
    <property type="evidence" value="ECO:0007669"/>
    <property type="project" value="InterPro"/>
</dbReference>
<dbReference type="CDD" id="cd02440">
    <property type="entry name" value="AdoMet_MTases"/>
    <property type="match status" value="1"/>
</dbReference>
<reference evidence="3" key="1">
    <citation type="submission" date="2021-01" db="EMBL/GenBank/DDBJ databases">
        <authorList>
            <person name="Corre E."/>
            <person name="Pelletier E."/>
            <person name="Niang G."/>
            <person name="Scheremetjew M."/>
            <person name="Finn R."/>
            <person name="Kale V."/>
            <person name="Holt S."/>
            <person name="Cochrane G."/>
            <person name="Meng A."/>
            <person name="Brown T."/>
            <person name="Cohen L."/>
        </authorList>
    </citation>
    <scope>NUCLEOTIDE SEQUENCE</scope>
    <source>
        <strain evidence="3">CCMP645</strain>
    </source>
</reference>
<dbReference type="EMBL" id="HBIZ01012557">
    <property type="protein sequence ID" value="CAE0754955.1"/>
    <property type="molecule type" value="Transcribed_RNA"/>
</dbReference>
<feature type="domain" description="Methyltransferase" evidence="2">
    <location>
        <begin position="123"/>
        <end position="164"/>
    </location>
</feature>
<dbReference type="PANTHER" id="PTHR42912">
    <property type="entry name" value="METHYLTRANSFERASE"/>
    <property type="match status" value="1"/>
</dbReference>
<dbReference type="InterPro" id="IPR050508">
    <property type="entry name" value="Methyltransf_Superfamily"/>
</dbReference>
<dbReference type="InterPro" id="IPR041698">
    <property type="entry name" value="Methyltransf_25"/>
</dbReference>
<accession>A0A7S4EVE3</accession>
<dbReference type="InterPro" id="IPR029063">
    <property type="entry name" value="SAM-dependent_MTases_sf"/>
</dbReference>
<name>A0A7S4EVE3_CHRCT</name>
<dbReference type="Pfam" id="PF13649">
    <property type="entry name" value="Methyltransf_25"/>
    <property type="match status" value="1"/>
</dbReference>
<dbReference type="AlphaFoldDB" id="A0A7S4EVE3"/>
<dbReference type="Pfam" id="PF08241">
    <property type="entry name" value="Methyltransf_11"/>
    <property type="match status" value="1"/>
</dbReference>
<evidence type="ECO:0000259" key="1">
    <source>
        <dbReference type="Pfam" id="PF08241"/>
    </source>
</evidence>
<dbReference type="SUPFAM" id="SSF53335">
    <property type="entry name" value="S-adenosyl-L-methionine-dependent methyltransferases"/>
    <property type="match status" value="1"/>
</dbReference>
<evidence type="ECO:0000313" key="3">
    <source>
        <dbReference type="EMBL" id="CAE0754955.1"/>
    </source>
</evidence>